<keyword evidence="2" id="KW-0808">Transferase</keyword>
<keyword evidence="1 4" id="KW-0489">Methyltransferase</keyword>
<dbReference type="PANTHER" id="PTHR47816">
    <property type="entry name" value="RIBOSOMAL RNA SMALL SUBUNIT METHYLTRANSFERASE C"/>
    <property type="match status" value="1"/>
</dbReference>
<dbReference type="Pfam" id="PF05175">
    <property type="entry name" value="MTS"/>
    <property type="match status" value="1"/>
</dbReference>
<evidence type="ECO:0000256" key="2">
    <source>
        <dbReference type="ARBA" id="ARBA00022679"/>
    </source>
</evidence>
<dbReference type="PANTHER" id="PTHR47816:SF4">
    <property type="entry name" value="RIBOSOMAL RNA SMALL SUBUNIT METHYLTRANSFERASE C"/>
    <property type="match status" value="1"/>
</dbReference>
<evidence type="ECO:0000259" key="3">
    <source>
        <dbReference type="Pfam" id="PF05175"/>
    </source>
</evidence>
<evidence type="ECO:0000313" key="4">
    <source>
        <dbReference type="EMBL" id="TPR43249.1"/>
    </source>
</evidence>
<dbReference type="CDD" id="cd02440">
    <property type="entry name" value="AdoMet_MTases"/>
    <property type="match status" value="1"/>
</dbReference>
<dbReference type="SUPFAM" id="SSF53335">
    <property type="entry name" value="S-adenosyl-L-methionine-dependent methyltransferases"/>
    <property type="match status" value="1"/>
</dbReference>
<name>A0A9Q8MTE9_9LACO</name>
<dbReference type="EMBL" id="QUBG01000006">
    <property type="protein sequence ID" value="TPR43249.1"/>
    <property type="molecule type" value="Genomic_DNA"/>
</dbReference>
<proteinExistence type="predicted"/>
<dbReference type="GO" id="GO:0008757">
    <property type="term" value="F:S-adenosylmethionine-dependent methyltransferase activity"/>
    <property type="evidence" value="ECO:0007669"/>
    <property type="project" value="InterPro"/>
</dbReference>
<accession>A0A9Q8MTE9</accession>
<dbReference type="InterPro" id="IPR046977">
    <property type="entry name" value="RsmC/RlmG"/>
</dbReference>
<comment type="caution">
    <text evidence="4">The sequence shown here is derived from an EMBL/GenBank/DDBJ whole genome shotgun (WGS) entry which is preliminary data.</text>
</comment>
<dbReference type="Proteomes" id="UP000784700">
    <property type="component" value="Unassembled WGS sequence"/>
</dbReference>
<feature type="domain" description="Methyltransferase small" evidence="3">
    <location>
        <begin position="30"/>
        <end position="197"/>
    </location>
</feature>
<reference evidence="4" key="1">
    <citation type="submission" date="2018-08" db="EMBL/GenBank/DDBJ databases">
        <title>Comparative genomics of wild bee and flower associated Lactobacillus reveals potential adaptation to the bee host.</title>
        <authorList>
            <person name="Vuong H.Q."/>
            <person name="Mcfrederick Q.S."/>
        </authorList>
    </citation>
    <scope>NUCLEOTIDE SEQUENCE</scope>
    <source>
        <strain evidence="4">HV_63</strain>
    </source>
</reference>
<protein>
    <submittedName>
        <fullName evidence="4">Class I SAM-dependent methyltransferase</fullName>
    </submittedName>
</protein>
<organism evidence="4 5">
    <name type="scientific">Apilactobacillus micheneri</name>
    <dbReference type="NCBI Taxonomy" id="1899430"/>
    <lineage>
        <taxon>Bacteria</taxon>
        <taxon>Bacillati</taxon>
        <taxon>Bacillota</taxon>
        <taxon>Bacilli</taxon>
        <taxon>Lactobacillales</taxon>
        <taxon>Lactobacillaceae</taxon>
        <taxon>Apilactobacillus</taxon>
    </lineage>
</organism>
<dbReference type="GO" id="GO:0032259">
    <property type="term" value="P:methylation"/>
    <property type="evidence" value="ECO:0007669"/>
    <property type="project" value="UniProtKB-KW"/>
</dbReference>
<dbReference type="AlphaFoldDB" id="A0A9Q8MTE9"/>
<dbReference type="InterPro" id="IPR007848">
    <property type="entry name" value="Small_mtfrase_dom"/>
</dbReference>
<dbReference type="InterPro" id="IPR029063">
    <property type="entry name" value="SAM-dependent_MTases_sf"/>
</dbReference>
<sequence length="203" mass="22726">MKMNEYYYTPNPDVVHELHTWKYELLGNDLKFTTDNGVFSKRTVDYGSSTLVKNINMYKIPAGNILDLGCGYGPMGIALAKKYPNRVFEMVDVNNLALSLAQKNAEQNSVKNVKIHNSDIYENVKDRFAAILTNPPVRAGKKVVNNMISGSLEHLVQNGTLTVVLQKKQGAPSAKKLMNSLFGNCKIIRKDKGYYILESTFEG</sequence>
<evidence type="ECO:0000313" key="5">
    <source>
        <dbReference type="Proteomes" id="UP000784700"/>
    </source>
</evidence>
<evidence type="ECO:0000256" key="1">
    <source>
        <dbReference type="ARBA" id="ARBA00022603"/>
    </source>
</evidence>
<gene>
    <name evidence="4" type="ORF">DY130_06120</name>
</gene>
<dbReference type="Gene3D" id="3.40.50.150">
    <property type="entry name" value="Vaccinia Virus protein VP39"/>
    <property type="match status" value="1"/>
</dbReference>